<dbReference type="Proteomes" id="UP000048289">
    <property type="component" value="Unassembled WGS sequence"/>
</dbReference>
<accession>A0A654TGM3</accession>
<feature type="region of interest" description="Disordered" evidence="1">
    <location>
        <begin position="45"/>
        <end position="83"/>
    </location>
</feature>
<gene>
    <name evidence="2" type="ORF">ERS007681_04192</name>
</gene>
<organism evidence="2 3">
    <name type="scientific">Mycobacterium tuberculosis</name>
    <dbReference type="NCBI Taxonomy" id="1773"/>
    <lineage>
        <taxon>Bacteria</taxon>
        <taxon>Bacillati</taxon>
        <taxon>Actinomycetota</taxon>
        <taxon>Actinomycetes</taxon>
        <taxon>Mycobacteriales</taxon>
        <taxon>Mycobacteriaceae</taxon>
        <taxon>Mycobacterium</taxon>
        <taxon>Mycobacterium tuberculosis complex</taxon>
    </lineage>
</organism>
<proteinExistence type="predicted"/>
<evidence type="ECO:0000256" key="1">
    <source>
        <dbReference type="SAM" id="MobiDB-lite"/>
    </source>
</evidence>
<evidence type="ECO:0000313" key="2">
    <source>
        <dbReference type="EMBL" id="CFE46814.1"/>
    </source>
</evidence>
<feature type="compositionally biased region" description="Basic residues" evidence="1">
    <location>
        <begin position="57"/>
        <end position="66"/>
    </location>
</feature>
<name>A0A654TGM3_MYCTX</name>
<protein>
    <submittedName>
        <fullName evidence="2">Uncharacterized protein</fullName>
    </submittedName>
</protein>
<evidence type="ECO:0000313" key="3">
    <source>
        <dbReference type="Proteomes" id="UP000048289"/>
    </source>
</evidence>
<reference evidence="2 3" key="1">
    <citation type="submission" date="2015-03" db="EMBL/GenBank/DDBJ databases">
        <authorList>
            <consortium name="Pathogen Informatics"/>
        </authorList>
    </citation>
    <scope>NUCLEOTIDE SEQUENCE [LARGE SCALE GENOMIC DNA]</scope>
    <source>
        <strain evidence="2 3">G09901357</strain>
    </source>
</reference>
<sequence>MYVADVPYSPPVANPWTSRHKISRIGAATPMLERDGTNATISEQAAISDTLNVSAARRPRRSANRPKNHDPTGRVTKVTAKIA</sequence>
<dbReference type="AlphaFoldDB" id="A0A654TGM3"/>
<dbReference type="EMBL" id="CFOE01000926">
    <property type="protein sequence ID" value="CFE46814.1"/>
    <property type="molecule type" value="Genomic_DNA"/>
</dbReference>